<accession>A0A7I8LHQ3</accession>
<feature type="region of interest" description="Disordered" evidence="1">
    <location>
        <begin position="675"/>
        <end position="701"/>
    </location>
</feature>
<dbReference type="PANTHER" id="PTHR21450:SF3">
    <property type="entry name" value="DUF630 FAMILY PROTEIN (DUF630 AND DUF632)"/>
    <property type="match status" value="1"/>
</dbReference>
<evidence type="ECO:0000313" key="5">
    <source>
        <dbReference type="Proteomes" id="UP000663760"/>
    </source>
</evidence>
<dbReference type="PANTHER" id="PTHR21450">
    <property type="entry name" value="PROTEIN ALTERED PHOSPHATE STARVATION RESPONSE 1"/>
    <property type="match status" value="1"/>
</dbReference>
<dbReference type="Pfam" id="PF04782">
    <property type="entry name" value="DUF632"/>
    <property type="match status" value="1"/>
</dbReference>
<reference evidence="4" key="1">
    <citation type="submission" date="2020-02" db="EMBL/GenBank/DDBJ databases">
        <authorList>
            <person name="Scholz U."/>
            <person name="Mascher M."/>
            <person name="Fiebig A."/>
        </authorList>
    </citation>
    <scope>NUCLEOTIDE SEQUENCE</scope>
</reference>
<dbReference type="EMBL" id="LR746279">
    <property type="protein sequence ID" value="CAA7409310.1"/>
    <property type="molecule type" value="Genomic_DNA"/>
</dbReference>
<dbReference type="OrthoDB" id="663995at2759"/>
<evidence type="ECO:0000259" key="2">
    <source>
        <dbReference type="Pfam" id="PF04782"/>
    </source>
</evidence>
<keyword evidence="5" id="KW-1185">Reference proteome</keyword>
<dbReference type="InterPro" id="IPR006868">
    <property type="entry name" value="DUF630"/>
</dbReference>
<name>A0A7I8LHQ3_SPIIN</name>
<feature type="region of interest" description="Disordered" evidence="1">
    <location>
        <begin position="162"/>
        <end position="183"/>
    </location>
</feature>
<feature type="compositionally biased region" description="Low complexity" evidence="1">
    <location>
        <begin position="396"/>
        <end position="408"/>
    </location>
</feature>
<sequence>MGCSASKLEDEEAVKLCRERRNFVKQAVEQRTRFAAGHRAYIQSLRQVSDALRGYVERDDHHHDFFSDSCSTPPFTPVKRLSSSPEIIGIPCKSFTPAMEATHESSRKMIHCLRAGGNPAAVMVEERPPSPETARVSTHYYPSEHYSIDGFFSMQSPPMATGSSFFSSASPPRRTSIPPPSPQNPQWDFFWNPFSSLDTYGYASQSSPERRTMMAAEEDELAGLRQIREEEGIPELEEEELPKPVNFDERRKKVVEAAVDLPAELNQARAVDHSTPETKQQVREFEFHAADGVKAAVAAAAAGVEAVGAWPPELAEVEAAEETPGFTVYLNCRPTSMAEVMRDIEHQFIRIHDSAREVALMLEVGKAQRSSSNELTAAKMLNPVALFRSASFRSSSSLPSRFLPASSAARDDGGDDSGSDVSDESCMISGSHQSTLERLFAWEKKLYEEVKSGERVRMAYERKRMQLRKQDINGEDPSVVDRTRIAVRDLQTQLKVSIHSVEAISKRIEKLRDEELCPQLLELIQGMSRMWRTVADCHQIQKAAIDGAKHLLATAPKLAAAPPPLSRPAARLEAELRNWRSCLRVWVDAQGCYVRSLAGWLLRCARSPEEEDDAQMEGRSPLSPPRSSGAPPVFGLCMKWSKALDGVSEERALEGLDFFASGIYTVAGQQREAAAEAARRRRDTAAPPAEEEEEPEVGRWSAPEKMAELAVRVLFAGMSVAVSALAEFAAASRDAYEELQRRFPVAAAGGGAAT</sequence>
<dbReference type="Pfam" id="PF04783">
    <property type="entry name" value="DUF630"/>
    <property type="match status" value="1"/>
</dbReference>
<gene>
    <name evidence="4" type="ORF">SI8410_16019988</name>
</gene>
<feature type="region of interest" description="Disordered" evidence="1">
    <location>
        <begin position="396"/>
        <end position="427"/>
    </location>
</feature>
<feature type="compositionally biased region" description="Acidic residues" evidence="1">
    <location>
        <begin position="413"/>
        <end position="423"/>
    </location>
</feature>
<protein>
    <submittedName>
        <fullName evidence="4">Uncharacterized protein</fullName>
    </submittedName>
</protein>
<dbReference type="Proteomes" id="UP000663760">
    <property type="component" value="Chromosome 16"/>
</dbReference>
<feature type="compositionally biased region" description="Low complexity" evidence="1">
    <location>
        <begin position="162"/>
        <end position="176"/>
    </location>
</feature>
<proteinExistence type="predicted"/>
<evidence type="ECO:0000313" key="4">
    <source>
        <dbReference type="EMBL" id="CAA7409310.1"/>
    </source>
</evidence>
<dbReference type="InterPro" id="IPR006867">
    <property type="entry name" value="DUF632"/>
</dbReference>
<dbReference type="AlphaFoldDB" id="A0A7I8LHQ3"/>
<feature type="domain" description="DUF630" evidence="3">
    <location>
        <begin position="1"/>
        <end position="59"/>
    </location>
</feature>
<evidence type="ECO:0000259" key="3">
    <source>
        <dbReference type="Pfam" id="PF04783"/>
    </source>
</evidence>
<evidence type="ECO:0000256" key="1">
    <source>
        <dbReference type="SAM" id="MobiDB-lite"/>
    </source>
</evidence>
<feature type="domain" description="DUF632" evidence="2">
    <location>
        <begin position="337"/>
        <end position="663"/>
    </location>
</feature>
<organism evidence="4 5">
    <name type="scientific">Spirodela intermedia</name>
    <name type="common">Intermediate duckweed</name>
    <dbReference type="NCBI Taxonomy" id="51605"/>
    <lineage>
        <taxon>Eukaryota</taxon>
        <taxon>Viridiplantae</taxon>
        <taxon>Streptophyta</taxon>
        <taxon>Embryophyta</taxon>
        <taxon>Tracheophyta</taxon>
        <taxon>Spermatophyta</taxon>
        <taxon>Magnoliopsida</taxon>
        <taxon>Liliopsida</taxon>
        <taxon>Araceae</taxon>
        <taxon>Lemnoideae</taxon>
        <taxon>Spirodela</taxon>
    </lineage>
</organism>